<protein>
    <submittedName>
        <fullName evidence="1">(northern house mosquito) hypothetical protein</fullName>
    </submittedName>
</protein>
<name>A0A8D8NSX0_CULPI</name>
<dbReference type="EMBL" id="HBUE01296086">
    <property type="protein sequence ID" value="CAG6576472.1"/>
    <property type="molecule type" value="Transcribed_RNA"/>
</dbReference>
<dbReference type="EMBL" id="HBUE01190213">
    <property type="protein sequence ID" value="CAG6524784.1"/>
    <property type="molecule type" value="Transcribed_RNA"/>
</dbReference>
<dbReference type="AlphaFoldDB" id="A0A8D8NSX0"/>
<reference evidence="1" key="1">
    <citation type="submission" date="2021-05" db="EMBL/GenBank/DDBJ databases">
        <authorList>
            <person name="Alioto T."/>
            <person name="Alioto T."/>
            <person name="Gomez Garrido J."/>
        </authorList>
    </citation>
    <scope>NUCLEOTIDE SEQUENCE</scope>
</reference>
<proteinExistence type="predicted"/>
<dbReference type="EMBL" id="HBUE01190212">
    <property type="protein sequence ID" value="CAG6524783.1"/>
    <property type="molecule type" value="Transcribed_RNA"/>
</dbReference>
<sequence length="147" mass="16697">MFRSLKKTDLDAGEFHFILDVFFKCVNPNNVYPNNGYFYCSYLKATCNILEQFITINGDVDTSASCVASPVVQFRETALQQKGNNLWEPWMKSQAEIMLDLLKLTPMSGVRCNCFSLCFSTVCYHQNISHSGRVDSNLNDRLTTISP</sequence>
<evidence type="ECO:0000313" key="1">
    <source>
        <dbReference type="EMBL" id="CAG6576472.1"/>
    </source>
</evidence>
<organism evidence="1">
    <name type="scientific">Culex pipiens</name>
    <name type="common">House mosquito</name>
    <dbReference type="NCBI Taxonomy" id="7175"/>
    <lineage>
        <taxon>Eukaryota</taxon>
        <taxon>Metazoa</taxon>
        <taxon>Ecdysozoa</taxon>
        <taxon>Arthropoda</taxon>
        <taxon>Hexapoda</taxon>
        <taxon>Insecta</taxon>
        <taxon>Pterygota</taxon>
        <taxon>Neoptera</taxon>
        <taxon>Endopterygota</taxon>
        <taxon>Diptera</taxon>
        <taxon>Nematocera</taxon>
        <taxon>Culicoidea</taxon>
        <taxon>Culicidae</taxon>
        <taxon>Culicinae</taxon>
        <taxon>Culicini</taxon>
        <taxon>Culex</taxon>
        <taxon>Culex</taxon>
    </lineage>
</organism>
<accession>A0A8D8NSX0</accession>
<dbReference type="EMBL" id="HBUE01296085">
    <property type="protein sequence ID" value="CAG6576471.1"/>
    <property type="molecule type" value="Transcribed_RNA"/>
</dbReference>